<dbReference type="Proteomes" id="UP000446768">
    <property type="component" value="Unassembled WGS sequence"/>
</dbReference>
<dbReference type="AlphaFoldDB" id="A0A7X2IRU9"/>
<keyword evidence="8 9" id="KW-0411">Iron-sulfur</keyword>
<dbReference type="PROSITE" id="PS50926">
    <property type="entry name" value="TRAM"/>
    <property type="match status" value="1"/>
</dbReference>
<keyword evidence="2 9" id="KW-0698">rRNA processing</keyword>
<dbReference type="HAMAP" id="MF_01010">
    <property type="entry name" value="23SrRNA_methyltr_RlmD"/>
    <property type="match status" value="1"/>
</dbReference>
<name>A0A7X2IRU9_9BURK</name>
<comment type="caution">
    <text evidence="12">The sequence shown here is derived from an EMBL/GenBank/DDBJ whole genome shotgun (WGS) entry which is preliminary data.</text>
</comment>
<evidence type="ECO:0000256" key="10">
    <source>
        <dbReference type="PROSITE-ProRule" id="PRU01024"/>
    </source>
</evidence>
<evidence type="ECO:0000256" key="5">
    <source>
        <dbReference type="ARBA" id="ARBA00022691"/>
    </source>
</evidence>
<dbReference type="PROSITE" id="PS01231">
    <property type="entry name" value="TRMA_2"/>
    <property type="match status" value="1"/>
</dbReference>
<reference evidence="12 13" key="1">
    <citation type="submission" date="2019-11" db="EMBL/GenBank/DDBJ databases">
        <title>Novel species isolated from a subtropical stream in China.</title>
        <authorList>
            <person name="Lu H."/>
        </authorList>
    </citation>
    <scope>NUCLEOTIDE SEQUENCE [LARGE SCALE GENOMIC DNA]</scope>
    <source>
        <strain evidence="12 13">FT92W</strain>
    </source>
</reference>
<feature type="active site" description="Nucleophile" evidence="9 10">
    <location>
        <position position="426"/>
    </location>
</feature>
<evidence type="ECO:0000313" key="12">
    <source>
        <dbReference type="EMBL" id="MRV74854.1"/>
    </source>
</evidence>
<dbReference type="PROSITE" id="PS51687">
    <property type="entry name" value="SAM_MT_RNA_M5U"/>
    <property type="match status" value="1"/>
</dbReference>
<comment type="similarity">
    <text evidence="9">Belongs to the class I-like SAM-binding methyltransferase superfamily. RNA M5U methyltransferase family. RlmD subfamily.</text>
</comment>
<evidence type="ECO:0000256" key="9">
    <source>
        <dbReference type="HAMAP-Rule" id="MF_01010"/>
    </source>
</evidence>
<dbReference type="SUPFAM" id="SSF53335">
    <property type="entry name" value="S-adenosyl-L-methionine-dependent methyltransferases"/>
    <property type="match status" value="1"/>
</dbReference>
<keyword evidence="4 9" id="KW-0808">Transferase</keyword>
<feature type="binding site" evidence="9">
    <location>
        <position position="104"/>
    </location>
    <ligand>
        <name>[4Fe-4S] cluster</name>
        <dbReference type="ChEBI" id="CHEBI:49883"/>
    </ligand>
</feature>
<proteinExistence type="inferred from homology"/>
<feature type="domain" description="TRAM" evidence="11">
    <location>
        <begin position="20"/>
        <end position="85"/>
    </location>
</feature>
<dbReference type="InterPro" id="IPR002792">
    <property type="entry name" value="TRAM_dom"/>
</dbReference>
<dbReference type="PANTHER" id="PTHR11061:SF49">
    <property type="entry name" value="23S RRNA (URACIL(1939)-C(5))-METHYLTRANSFERASE RLMD"/>
    <property type="match status" value="1"/>
</dbReference>
<evidence type="ECO:0000256" key="4">
    <source>
        <dbReference type="ARBA" id="ARBA00022679"/>
    </source>
</evidence>
<feature type="binding site" evidence="9">
    <location>
        <position position="328"/>
    </location>
    <ligand>
        <name>S-adenosyl-L-methionine</name>
        <dbReference type="ChEBI" id="CHEBI:59789"/>
    </ligand>
</feature>
<keyword evidence="3 9" id="KW-0489">Methyltransferase</keyword>
<dbReference type="Gene3D" id="2.40.50.1070">
    <property type="match status" value="1"/>
</dbReference>
<feature type="binding site" evidence="9">
    <location>
        <position position="372"/>
    </location>
    <ligand>
        <name>S-adenosyl-L-methionine</name>
        <dbReference type="ChEBI" id="CHEBI:59789"/>
    </ligand>
</feature>
<evidence type="ECO:0000313" key="13">
    <source>
        <dbReference type="Proteomes" id="UP000446768"/>
    </source>
</evidence>
<keyword evidence="1 9" id="KW-0004">4Fe-4S</keyword>
<sequence>MGSAIITPFRKPPSRPIPLETLTAMQDKIIEIKSLDMDARGVGHLENEDGSPGKVVFVEGALPGERVSFETFRKKKNWEAARMTALHKESSMRVKPKCVHFDYCGGCSMQHLEPSAQVAIKQRVLEDNLWHLSKVKAGNMMRPLYGPTWGYRYRARLSSRYVAKKGTVLVGFHEKKSVYVADIQSCQILPPHVSDMMMPLRALIHSLSIFDKVPQIELAIGEETTVLVMRNMEPLKADDEAKLKAFADEYDIQWWLQPKGPDTAYPFYPLDKELYYLLPEFGIRMPFKPTDFTQVNHHINRVLVAKALRLLDVQKEDRVADLFCGLGNFTLPLATQAREVVGIEGSTALTERALANAQVNGVAAKTTFQTRNLFEVTKDDLIKLGKFDRMLIDPPRDGAMALALALAELKKDAPEFLPKRIVYVSCSPSTLARDAGVLTHLCGYKLDLAGVVNMFPHTSHVESMAVFNLDPDAKVSELPMARVTETVGE</sequence>
<dbReference type="InterPro" id="IPR029063">
    <property type="entry name" value="SAM-dependent_MTases_sf"/>
</dbReference>
<dbReference type="InterPro" id="IPR012340">
    <property type="entry name" value="NA-bd_OB-fold"/>
</dbReference>
<dbReference type="Pfam" id="PF05958">
    <property type="entry name" value="tRNA_U5-meth_tr"/>
    <property type="match status" value="1"/>
</dbReference>
<keyword evidence="5 9" id="KW-0949">S-adenosyl-L-methionine</keyword>
<dbReference type="InterPro" id="IPR001566">
    <property type="entry name" value="23S_rRNA_MeTrfase_RlmD"/>
</dbReference>
<dbReference type="Gene3D" id="2.40.50.140">
    <property type="entry name" value="Nucleic acid-binding proteins"/>
    <property type="match status" value="1"/>
</dbReference>
<accession>A0A7X2IRU9</accession>
<dbReference type="InterPro" id="IPR010280">
    <property type="entry name" value="U5_MeTrfase_fam"/>
</dbReference>
<feature type="binding site" evidence="9">
    <location>
        <position position="107"/>
    </location>
    <ligand>
        <name>[4Fe-4S] cluster</name>
        <dbReference type="ChEBI" id="CHEBI:49883"/>
    </ligand>
</feature>
<keyword evidence="7 9" id="KW-0408">Iron</keyword>
<protein>
    <recommendedName>
        <fullName evidence="9">23S rRNA (uracil(1939)-C(5))-methyltransferase RlmD</fullName>
        <ecNumber evidence="9">2.1.1.190</ecNumber>
    </recommendedName>
    <alternativeName>
        <fullName evidence="9">23S rRNA(m5U1939)-methyltransferase</fullName>
    </alternativeName>
</protein>
<feature type="binding site" evidence="9 10">
    <location>
        <position position="323"/>
    </location>
    <ligand>
        <name>S-adenosyl-L-methionine</name>
        <dbReference type="ChEBI" id="CHEBI:59789"/>
    </ligand>
</feature>
<dbReference type="Gene3D" id="3.40.50.150">
    <property type="entry name" value="Vaccinia Virus protein VP39"/>
    <property type="match status" value="1"/>
</dbReference>
<dbReference type="NCBIfam" id="NF009639">
    <property type="entry name" value="PRK13168.1"/>
    <property type="match status" value="1"/>
</dbReference>
<evidence type="ECO:0000256" key="3">
    <source>
        <dbReference type="ARBA" id="ARBA00022603"/>
    </source>
</evidence>
<dbReference type="GO" id="GO:0070041">
    <property type="term" value="F:rRNA (uridine-C5-)-methyltransferase activity"/>
    <property type="evidence" value="ECO:0007669"/>
    <property type="project" value="UniProtKB-UniRule"/>
</dbReference>
<feature type="binding site" evidence="9">
    <location>
        <position position="186"/>
    </location>
    <ligand>
        <name>[4Fe-4S] cluster</name>
        <dbReference type="ChEBI" id="CHEBI:49883"/>
    </ligand>
</feature>
<feature type="binding site" evidence="9 10">
    <location>
        <position position="344"/>
    </location>
    <ligand>
        <name>S-adenosyl-L-methionine</name>
        <dbReference type="ChEBI" id="CHEBI:59789"/>
    </ligand>
</feature>
<dbReference type="CDD" id="cd02440">
    <property type="entry name" value="AdoMet_MTases"/>
    <property type="match status" value="1"/>
</dbReference>
<dbReference type="EMBL" id="WKJJ01000017">
    <property type="protein sequence ID" value="MRV74854.1"/>
    <property type="molecule type" value="Genomic_DNA"/>
</dbReference>
<comment type="function">
    <text evidence="9">Catalyzes the formation of 5-methyl-uridine at position 1939 (m5U1939) in 23S rRNA.</text>
</comment>
<gene>
    <name evidence="9 12" type="primary">rlmD</name>
    <name evidence="12" type="ORF">GJ700_24380</name>
</gene>
<keyword evidence="6 9" id="KW-0479">Metal-binding</keyword>
<dbReference type="GO" id="GO:0051539">
    <property type="term" value="F:4 iron, 4 sulfur cluster binding"/>
    <property type="evidence" value="ECO:0007669"/>
    <property type="project" value="UniProtKB-KW"/>
</dbReference>
<dbReference type="EC" id="2.1.1.190" evidence="9"/>
<feature type="binding site" evidence="9">
    <location>
        <position position="98"/>
    </location>
    <ligand>
        <name>[4Fe-4S] cluster</name>
        <dbReference type="ChEBI" id="CHEBI:49883"/>
    </ligand>
</feature>
<organism evidence="12 13">
    <name type="scientific">Pseudoduganella rivuli</name>
    <dbReference type="NCBI Taxonomy" id="2666085"/>
    <lineage>
        <taxon>Bacteria</taxon>
        <taxon>Pseudomonadati</taxon>
        <taxon>Pseudomonadota</taxon>
        <taxon>Betaproteobacteria</taxon>
        <taxon>Burkholderiales</taxon>
        <taxon>Oxalobacteraceae</taxon>
        <taxon>Telluria group</taxon>
        <taxon>Pseudoduganella</taxon>
    </lineage>
</organism>
<feature type="binding site" evidence="9 10">
    <location>
        <position position="393"/>
    </location>
    <ligand>
        <name>S-adenosyl-L-methionine</name>
        <dbReference type="ChEBI" id="CHEBI:59789"/>
    </ligand>
</feature>
<evidence type="ECO:0000256" key="8">
    <source>
        <dbReference type="ARBA" id="ARBA00023014"/>
    </source>
</evidence>
<dbReference type="InterPro" id="IPR030391">
    <property type="entry name" value="MeTrfase_TrmA_CS"/>
</dbReference>
<keyword evidence="13" id="KW-1185">Reference proteome</keyword>
<evidence type="ECO:0000259" key="11">
    <source>
        <dbReference type="PROSITE" id="PS50926"/>
    </source>
</evidence>
<dbReference type="SUPFAM" id="SSF50249">
    <property type="entry name" value="Nucleic acid-binding proteins"/>
    <property type="match status" value="1"/>
</dbReference>
<evidence type="ECO:0000256" key="7">
    <source>
        <dbReference type="ARBA" id="ARBA00023004"/>
    </source>
</evidence>
<dbReference type="PANTHER" id="PTHR11061">
    <property type="entry name" value="RNA M5U METHYLTRANSFERASE"/>
    <property type="match status" value="1"/>
</dbReference>
<dbReference type="GO" id="GO:0070475">
    <property type="term" value="P:rRNA base methylation"/>
    <property type="evidence" value="ECO:0007669"/>
    <property type="project" value="TreeGrafter"/>
</dbReference>
<evidence type="ECO:0000256" key="1">
    <source>
        <dbReference type="ARBA" id="ARBA00022485"/>
    </source>
</evidence>
<dbReference type="GO" id="GO:0003723">
    <property type="term" value="F:RNA binding"/>
    <property type="evidence" value="ECO:0007669"/>
    <property type="project" value="InterPro"/>
</dbReference>
<feature type="binding site" evidence="9 10">
    <location>
        <position position="294"/>
    </location>
    <ligand>
        <name>S-adenosyl-L-methionine</name>
        <dbReference type="ChEBI" id="CHEBI:59789"/>
    </ligand>
</feature>
<evidence type="ECO:0000256" key="2">
    <source>
        <dbReference type="ARBA" id="ARBA00022552"/>
    </source>
</evidence>
<dbReference type="GO" id="GO:0005506">
    <property type="term" value="F:iron ion binding"/>
    <property type="evidence" value="ECO:0007669"/>
    <property type="project" value="UniProtKB-UniRule"/>
</dbReference>
<evidence type="ECO:0000256" key="6">
    <source>
        <dbReference type="ARBA" id="ARBA00022723"/>
    </source>
</evidence>
<comment type="catalytic activity">
    <reaction evidence="9">
        <text>uridine(1939) in 23S rRNA + S-adenosyl-L-methionine = 5-methyluridine(1939) in 23S rRNA + S-adenosyl-L-homocysteine + H(+)</text>
        <dbReference type="Rhea" id="RHEA:42908"/>
        <dbReference type="Rhea" id="RHEA-COMP:10278"/>
        <dbReference type="Rhea" id="RHEA-COMP:10279"/>
        <dbReference type="ChEBI" id="CHEBI:15378"/>
        <dbReference type="ChEBI" id="CHEBI:57856"/>
        <dbReference type="ChEBI" id="CHEBI:59789"/>
        <dbReference type="ChEBI" id="CHEBI:65315"/>
        <dbReference type="ChEBI" id="CHEBI:74447"/>
        <dbReference type="EC" id="2.1.1.190"/>
    </reaction>
</comment>